<feature type="domain" description="Ketoreductase" evidence="7">
    <location>
        <begin position="8"/>
        <end position="192"/>
    </location>
</feature>
<dbReference type="GO" id="GO:0004316">
    <property type="term" value="F:3-oxoacyl-[acyl-carrier-protein] reductase (NADPH) activity"/>
    <property type="evidence" value="ECO:0007669"/>
    <property type="project" value="UniProtKB-EC"/>
</dbReference>
<dbReference type="CDD" id="cd05344">
    <property type="entry name" value="BKR_like_SDR_like"/>
    <property type="match status" value="1"/>
</dbReference>
<dbReference type="InterPro" id="IPR002347">
    <property type="entry name" value="SDR_fam"/>
</dbReference>
<dbReference type="AlphaFoldDB" id="A0A9X3BUY1"/>
<comment type="similarity">
    <text evidence="2">Belongs to the short-chain dehydrogenases/reductases (SDR) family.</text>
</comment>
<keyword evidence="9" id="KW-1185">Reference proteome</keyword>
<comment type="subcellular location">
    <subcellularLocation>
        <location evidence="1">Secreted</location>
        <location evidence="1">Cell wall</location>
    </subcellularLocation>
</comment>
<dbReference type="RefSeq" id="WP_264013394.1">
    <property type="nucleotide sequence ID" value="NZ_JACKSJ010000117.1"/>
</dbReference>
<accession>A0A9X3BUY1</accession>
<protein>
    <recommendedName>
        <fullName evidence="5">3-oxoacyl-[acyl-carrier-protein] reductase MabA</fullName>
    </recommendedName>
</protein>
<dbReference type="EMBL" id="JACKSJ010000117">
    <property type="protein sequence ID" value="MCV7171213.1"/>
    <property type="molecule type" value="Genomic_DNA"/>
</dbReference>
<dbReference type="Proteomes" id="UP001140293">
    <property type="component" value="Unassembled WGS sequence"/>
</dbReference>
<dbReference type="Pfam" id="PF13561">
    <property type="entry name" value="adh_short_C2"/>
    <property type="match status" value="1"/>
</dbReference>
<name>A0A9X3BUY1_9MYCO</name>
<dbReference type="FunFam" id="3.40.50.720:FF:000084">
    <property type="entry name" value="Short-chain dehydrogenase reductase"/>
    <property type="match status" value="1"/>
</dbReference>
<comment type="caution">
    <text evidence="8">The sequence shown here is derived from an EMBL/GenBank/DDBJ whole genome shotgun (WGS) entry which is preliminary data.</text>
</comment>
<evidence type="ECO:0000256" key="1">
    <source>
        <dbReference type="ARBA" id="ARBA00004191"/>
    </source>
</evidence>
<reference evidence="8" key="1">
    <citation type="submission" date="2020-07" db="EMBL/GenBank/DDBJ databases">
        <authorList>
            <person name="Pettersson B.M.F."/>
            <person name="Behra P.R.K."/>
            <person name="Ramesh M."/>
            <person name="Das S."/>
            <person name="Dasgupta S."/>
            <person name="Kirsebom L.A."/>
        </authorList>
    </citation>
    <scope>NUCLEOTIDE SEQUENCE</scope>
    <source>
        <strain evidence="8">DSM 44615</strain>
    </source>
</reference>
<evidence type="ECO:0000256" key="3">
    <source>
        <dbReference type="ARBA" id="ARBA00022512"/>
    </source>
</evidence>
<sequence>MDLGITGRTALVLGGSGGLGGAIAVRLAQEGAAVAVTGRSQDALAATAAKVEEAGGKALPLVWDLGDADRREPTVAEVERTLGPIDILVNNTGGPPPTPVAGQDDATWRDSFEKMVLSVIALTDRVVPGMRERGWGRIVTSTSSGALSPIPNLGLSNTLRASLHAWSKTLADEVGRDGITSNVIVPGRIATDRTQFLDERRAAREDRSVEDVARDSAATMALGRYGRPDEYADVAAFLCSDRASYITGAVIRVDGGLIRSVV</sequence>
<organism evidence="8 9">
    <name type="scientific">[Mycobacterium] manitobense</name>
    <dbReference type="NCBI Taxonomy" id="190147"/>
    <lineage>
        <taxon>Bacteria</taxon>
        <taxon>Bacillati</taxon>
        <taxon>Actinomycetota</taxon>
        <taxon>Actinomycetes</taxon>
        <taxon>Mycobacteriales</taxon>
        <taxon>Mycobacteriaceae</taxon>
        <taxon>Mycolicibacterium</taxon>
    </lineage>
</organism>
<dbReference type="InterPro" id="IPR036291">
    <property type="entry name" value="NAD(P)-bd_dom_sf"/>
</dbReference>
<evidence type="ECO:0000313" key="8">
    <source>
        <dbReference type="EMBL" id="MCV7171213.1"/>
    </source>
</evidence>
<evidence type="ECO:0000313" key="9">
    <source>
        <dbReference type="Proteomes" id="UP001140293"/>
    </source>
</evidence>
<evidence type="ECO:0000256" key="5">
    <source>
        <dbReference type="ARBA" id="ARBA00040781"/>
    </source>
</evidence>
<reference evidence="8" key="2">
    <citation type="journal article" date="2022" name="BMC Genomics">
        <title>Comparative genome analysis of mycobacteria focusing on tRNA and non-coding RNA.</title>
        <authorList>
            <person name="Behra P.R.K."/>
            <person name="Pettersson B.M.F."/>
            <person name="Ramesh M."/>
            <person name="Das S."/>
            <person name="Dasgupta S."/>
            <person name="Kirsebom L.A."/>
        </authorList>
    </citation>
    <scope>NUCLEOTIDE SEQUENCE</scope>
    <source>
        <strain evidence="8">DSM 44615</strain>
    </source>
</reference>
<gene>
    <name evidence="8" type="ORF">H7I41_14960</name>
</gene>
<keyword evidence="3" id="KW-0134">Cell wall</keyword>
<evidence type="ECO:0000256" key="6">
    <source>
        <dbReference type="ARBA" id="ARBA00047400"/>
    </source>
</evidence>
<dbReference type="InterPro" id="IPR050259">
    <property type="entry name" value="SDR"/>
</dbReference>
<dbReference type="SUPFAM" id="SSF51735">
    <property type="entry name" value="NAD(P)-binding Rossmann-fold domains"/>
    <property type="match status" value="1"/>
</dbReference>
<dbReference type="PANTHER" id="PTHR42879:SF6">
    <property type="entry name" value="NADPH-DEPENDENT REDUCTASE BACG"/>
    <property type="match status" value="1"/>
</dbReference>
<keyword evidence="4" id="KW-0560">Oxidoreductase</keyword>
<dbReference type="PRINTS" id="PR00081">
    <property type="entry name" value="GDHRDH"/>
</dbReference>
<dbReference type="PANTHER" id="PTHR42879">
    <property type="entry name" value="3-OXOACYL-(ACYL-CARRIER-PROTEIN) REDUCTASE"/>
    <property type="match status" value="1"/>
</dbReference>
<dbReference type="SMART" id="SM00822">
    <property type="entry name" value="PKS_KR"/>
    <property type="match status" value="1"/>
</dbReference>
<evidence type="ECO:0000256" key="2">
    <source>
        <dbReference type="ARBA" id="ARBA00006484"/>
    </source>
</evidence>
<evidence type="ECO:0000256" key="4">
    <source>
        <dbReference type="ARBA" id="ARBA00023002"/>
    </source>
</evidence>
<dbReference type="Gene3D" id="3.40.50.720">
    <property type="entry name" value="NAD(P)-binding Rossmann-like Domain"/>
    <property type="match status" value="1"/>
</dbReference>
<dbReference type="InterPro" id="IPR057326">
    <property type="entry name" value="KR_dom"/>
</dbReference>
<comment type="catalytic activity">
    <reaction evidence="6">
        <text>a (3R)-hydroxyacyl-[ACP] + NADP(+) = a 3-oxoacyl-[ACP] + NADPH + H(+)</text>
        <dbReference type="Rhea" id="RHEA:17397"/>
        <dbReference type="Rhea" id="RHEA-COMP:9916"/>
        <dbReference type="Rhea" id="RHEA-COMP:9945"/>
        <dbReference type="ChEBI" id="CHEBI:15378"/>
        <dbReference type="ChEBI" id="CHEBI:57783"/>
        <dbReference type="ChEBI" id="CHEBI:58349"/>
        <dbReference type="ChEBI" id="CHEBI:78776"/>
        <dbReference type="ChEBI" id="CHEBI:78827"/>
        <dbReference type="EC" id="1.1.1.100"/>
    </reaction>
    <physiologicalReaction direction="right-to-left" evidence="6">
        <dbReference type="Rhea" id="RHEA:17399"/>
    </physiologicalReaction>
</comment>
<evidence type="ECO:0000259" key="7">
    <source>
        <dbReference type="SMART" id="SM00822"/>
    </source>
</evidence>
<keyword evidence="3" id="KW-0964">Secreted</keyword>
<proteinExistence type="inferred from homology"/>